<sequence>MKVSRAQAEQNRERILDNAAQLFRERGFDGIGLNELMQAAGLTRGGFYGHFESKDDLAAQALARALSTQAELWRQQTDRSLTGWINAYLSDAHREQVGAGCGLAALAGDVARAGPAVRDVFAGGVQAAVQRLTPQMPAADDAERRAQAMALLSTLVGALLLSRAVGDDALAQELREAARAHLPVAIG</sequence>
<dbReference type="Gene3D" id="1.10.357.10">
    <property type="entry name" value="Tetracycline Repressor, domain 2"/>
    <property type="match status" value="1"/>
</dbReference>
<dbReference type="RefSeq" id="WP_088482479.1">
    <property type="nucleotide sequence ID" value="NZ_NISI01000001.1"/>
</dbReference>
<name>A0A254NE89_9BURK</name>
<gene>
    <name evidence="6" type="ORF">CDO81_06890</name>
</gene>
<dbReference type="SUPFAM" id="SSF46689">
    <property type="entry name" value="Homeodomain-like"/>
    <property type="match status" value="1"/>
</dbReference>
<protein>
    <submittedName>
        <fullName evidence="6">TetR family transcriptional regulator</fullName>
    </submittedName>
</protein>
<dbReference type="AlphaFoldDB" id="A0A254NE89"/>
<comment type="caution">
    <text evidence="6">The sequence shown here is derived from an EMBL/GenBank/DDBJ whole genome shotgun (WGS) entry which is preliminary data.</text>
</comment>
<evidence type="ECO:0000256" key="2">
    <source>
        <dbReference type="ARBA" id="ARBA00023125"/>
    </source>
</evidence>
<evidence type="ECO:0000256" key="3">
    <source>
        <dbReference type="ARBA" id="ARBA00023163"/>
    </source>
</evidence>
<dbReference type="PANTHER" id="PTHR47506:SF7">
    <property type="entry name" value="TRANSCRIPTIONAL REGULATORY PROTEIN"/>
    <property type="match status" value="1"/>
</dbReference>
<organism evidence="6 7">
    <name type="scientific">Roseateles puraquae</name>
    <dbReference type="NCBI Taxonomy" id="431059"/>
    <lineage>
        <taxon>Bacteria</taxon>
        <taxon>Pseudomonadati</taxon>
        <taxon>Pseudomonadota</taxon>
        <taxon>Betaproteobacteria</taxon>
        <taxon>Burkholderiales</taxon>
        <taxon>Sphaerotilaceae</taxon>
        <taxon>Roseateles</taxon>
    </lineage>
</organism>
<dbReference type="OrthoDB" id="9798857at2"/>
<dbReference type="EMBL" id="NISI01000001">
    <property type="protein sequence ID" value="OWR06276.1"/>
    <property type="molecule type" value="Genomic_DNA"/>
</dbReference>
<keyword evidence="7" id="KW-1185">Reference proteome</keyword>
<dbReference type="PANTHER" id="PTHR47506">
    <property type="entry name" value="TRANSCRIPTIONAL REGULATORY PROTEIN"/>
    <property type="match status" value="1"/>
</dbReference>
<accession>A0A254NE89</accession>
<evidence type="ECO:0000313" key="6">
    <source>
        <dbReference type="EMBL" id="OWR06276.1"/>
    </source>
</evidence>
<dbReference type="Pfam" id="PF00440">
    <property type="entry name" value="TetR_N"/>
    <property type="match status" value="1"/>
</dbReference>
<dbReference type="InterPro" id="IPR009057">
    <property type="entry name" value="Homeodomain-like_sf"/>
</dbReference>
<dbReference type="SUPFAM" id="SSF48498">
    <property type="entry name" value="Tetracyclin repressor-like, C-terminal domain"/>
    <property type="match status" value="1"/>
</dbReference>
<feature type="DNA-binding region" description="H-T-H motif" evidence="4">
    <location>
        <begin position="32"/>
        <end position="51"/>
    </location>
</feature>
<evidence type="ECO:0000259" key="5">
    <source>
        <dbReference type="PROSITE" id="PS50977"/>
    </source>
</evidence>
<evidence type="ECO:0000256" key="1">
    <source>
        <dbReference type="ARBA" id="ARBA00023015"/>
    </source>
</evidence>
<evidence type="ECO:0000256" key="4">
    <source>
        <dbReference type="PROSITE-ProRule" id="PRU00335"/>
    </source>
</evidence>
<dbReference type="GO" id="GO:0003677">
    <property type="term" value="F:DNA binding"/>
    <property type="evidence" value="ECO:0007669"/>
    <property type="project" value="UniProtKB-UniRule"/>
</dbReference>
<keyword evidence="2 4" id="KW-0238">DNA-binding</keyword>
<dbReference type="Proteomes" id="UP000197446">
    <property type="component" value="Unassembled WGS sequence"/>
</dbReference>
<feature type="domain" description="HTH tetR-type" evidence="5">
    <location>
        <begin position="9"/>
        <end position="69"/>
    </location>
</feature>
<keyword evidence="1" id="KW-0805">Transcription regulation</keyword>
<dbReference type="InterPro" id="IPR036271">
    <property type="entry name" value="Tet_transcr_reg_TetR-rel_C_sf"/>
</dbReference>
<proteinExistence type="predicted"/>
<keyword evidence="3" id="KW-0804">Transcription</keyword>
<reference evidence="6 7" key="1">
    <citation type="journal article" date="2007" name="Int. J. Syst. Evol. Microbiol.">
        <title>Description of Pelomonas aquatica sp. nov. and Pelomonas puraquae sp. nov., isolated from industrial and haemodialysis water.</title>
        <authorList>
            <person name="Gomila M."/>
            <person name="Bowien B."/>
            <person name="Falsen E."/>
            <person name="Moore E.R."/>
            <person name="Lalucat J."/>
        </authorList>
    </citation>
    <scope>NUCLEOTIDE SEQUENCE [LARGE SCALE GENOMIC DNA]</scope>
    <source>
        <strain evidence="6 7">CCUG 52769</strain>
    </source>
</reference>
<evidence type="ECO:0000313" key="7">
    <source>
        <dbReference type="Proteomes" id="UP000197446"/>
    </source>
</evidence>
<dbReference type="PROSITE" id="PS50977">
    <property type="entry name" value="HTH_TETR_2"/>
    <property type="match status" value="1"/>
</dbReference>
<dbReference type="PRINTS" id="PR00455">
    <property type="entry name" value="HTHTETR"/>
</dbReference>
<dbReference type="InterPro" id="IPR001647">
    <property type="entry name" value="HTH_TetR"/>
</dbReference>
<dbReference type="Gene3D" id="1.10.10.60">
    <property type="entry name" value="Homeodomain-like"/>
    <property type="match status" value="1"/>
</dbReference>